<evidence type="ECO:0000313" key="4">
    <source>
        <dbReference type="Proteomes" id="UP000886752"/>
    </source>
</evidence>
<evidence type="ECO:0000256" key="1">
    <source>
        <dbReference type="SAM" id="MobiDB-lite"/>
    </source>
</evidence>
<feature type="compositionally biased region" description="Low complexity" evidence="1">
    <location>
        <begin position="402"/>
        <end position="448"/>
    </location>
</feature>
<feature type="compositionally biased region" description="Low complexity" evidence="1">
    <location>
        <begin position="501"/>
        <end position="555"/>
    </location>
</feature>
<protein>
    <recommendedName>
        <fullName evidence="5">Lipoprotein</fullName>
    </recommendedName>
</protein>
<dbReference type="EMBL" id="DXHV01000078">
    <property type="protein sequence ID" value="HIW01364.1"/>
    <property type="molecule type" value="Genomic_DNA"/>
</dbReference>
<evidence type="ECO:0000313" key="3">
    <source>
        <dbReference type="EMBL" id="HIW01364.1"/>
    </source>
</evidence>
<evidence type="ECO:0008006" key="5">
    <source>
        <dbReference type="Google" id="ProtNLM"/>
    </source>
</evidence>
<name>A0A9D1PZ44_9BACT</name>
<dbReference type="Proteomes" id="UP000886752">
    <property type="component" value="Unassembled WGS sequence"/>
</dbReference>
<proteinExistence type="predicted"/>
<reference evidence="3" key="1">
    <citation type="journal article" date="2021" name="PeerJ">
        <title>Extensive microbial diversity within the chicken gut microbiome revealed by metagenomics and culture.</title>
        <authorList>
            <person name="Gilroy R."/>
            <person name="Ravi A."/>
            <person name="Getino M."/>
            <person name="Pursley I."/>
            <person name="Horton D.L."/>
            <person name="Alikhan N.F."/>
            <person name="Baker D."/>
            <person name="Gharbi K."/>
            <person name="Hall N."/>
            <person name="Watson M."/>
            <person name="Adriaenssens E.M."/>
            <person name="Foster-Nyarko E."/>
            <person name="Jarju S."/>
            <person name="Secka A."/>
            <person name="Antonio M."/>
            <person name="Oren A."/>
            <person name="Chaudhuri R.R."/>
            <person name="La Ragione R."/>
            <person name="Hildebrand F."/>
            <person name="Pallen M.J."/>
        </authorList>
    </citation>
    <scope>NUCLEOTIDE SEQUENCE</scope>
    <source>
        <strain evidence="3">ChiHecec2B26-446</strain>
    </source>
</reference>
<reference evidence="3" key="2">
    <citation type="submission" date="2021-04" db="EMBL/GenBank/DDBJ databases">
        <authorList>
            <person name="Gilroy R."/>
        </authorList>
    </citation>
    <scope>NUCLEOTIDE SEQUENCE</scope>
    <source>
        <strain evidence="3">ChiHecec2B26-446</strain>
    </source>
</reference>
<feature type="region of interest" description="Disordered" evidence="1">
    <location>
        <begin position="268"/>
        <end position="569"/>
    </location>
</feature>
<accession>A0A9D1PZ44</accession>
<feature type="chain" id="PRO_5039544686" description="Lipoprotein" evidence="2">
    <location>
        <begin position="23"/>
        <end position="569"/>
    </location>
</feature>
<gene>
    <name evidence="3" type="ORF">H9894_09300</name>
</gene>
<feature type="signal peptide" evidence="2">
    <location>
        <begin position="1"/>
        <end position="22"/>
    </location>
</feature>
<sequence length="569" mass="59085">MHSSVKRCLVLSILAALLTSGAACSSYQPTKNVWKGTKALWYEYVSPPAHIDYSDKGSLSPRAQALVNGMMGIDVELNRLERLMSNADRPPTRGWLSQFFSEVPWVEGFAGVKADGTLLGQEVAPGRSQVTLDFIPLLYEPPKQGTRALRGDMQQTSAGPMVVLAAPLYDGVDFLGVVATYFRMSTIVDRAKTPDEVVIFTPYGLLWSPYEYGATPMAGIDWSESVTKASAGTVSNATGAFAYQVRWLGNLPIIFAVVENGTFPKGTGSLEGSEKYFPKREKLAPPPVKPRSTAGTASGSEFLPPEPGQEAAAGRQGASGAHDIAPGSSESMLLGGGAAAGQGRVRERDLAGENATYEPQPQPRPRRQVQRRKLPPIVIPDMEEAPAPAPEFKMPSPFGPRGAQPAPEQPDAAQPDAGQAETPAAATGQAGQAGQAAPAGEAPAQGTEQAPDEATERRAPAMLPGGRPSPFGPREVEEAPEPAPTLPGGRPSPFGPREEAPAAPAAPEAAAAPETAAPATPASPAAEQAQPAPAAPAEPAAPAGTQPEQPAAPATLPGGRPSPFGPAAR</sequence>
<organism evidence="3 4">
    <name type="scientific">Candidatus Desulfovibrio intestinipullorum</name>
    <dbReference type="NCBI Taxonomy" id="2838536"/>
    <lineage>
        <taxon>Bacteria</taxon>
        <taxon>Pseudomonadati</taxon>
        <taxon>Thermodesulfobacteriota</taxon>
        <taxon>Desulfovibrionia</taxon>
        <taxon>Desulfovibrionales</taxon>
        <taxon>Desulfovibrionaceae</taxon>
        <taxon>Desulfovibrio</taxon>
    </lineage>
</organism>
<feature type="compositionally biased region" description="Basic and acidic residues" evidence="1">
    <location>
        <begin position="272"/>
        <end position="283"/>
    </location>
</feature>
<feature type="compositionally biased region" description="Basic residues" evidence="1">
    <location>
        <begin position="364"/>
        <end position="374"/>
    </location>
</feature>
<dbReference type="PROSITE" id="PS51257">
    <property type="entry name" value="PROKAR_LIPOPROTEIN"/>
    <property type="match status" value="1"/>
</dbReference>
<comment type="caution">
    <text evidence="3">The sequence shown here is derived from an EMBL/GenBank/DDBJ whole genome shotgun (WGS) entry which is preliminary data.</text>
</comment>
<evidence type="ECO:0000256" key="2">
    <source>
        <dbReference type="SAM" id="SignalP"/>
    </source>
</evidence>
<keyword evidence="2" id="KW-0732">Signal</keyword>
<dbReference type="AlphaFoldDB" id="A0A9D1PZ44"/>